<dbReference type="SMART" id="SM00100">
    <property type="entry name" value="cNMP"/>
    <property type="match status" value="1"/>
</dbReference>
<dbReference type="Gene3D" id="2.60.120.10">
    <property type="entry name" value="Jelly Rolls"/>
    <property type="match status" value="1"/>
</dbReference>
<dbReference type="InterPro" id="IPR014710">
    <property type="entry name" value="RmlC-like_jellyroll"/>
</dbReference>
<evidence type="ECO:0000256" key="3">
    <source>
        <dbReference type="ARBA" id="ARBA00023163"/>
    </source>
</evidence>
<dbReference type="SMART" id="SM00419">
    <property type="entry name" value="HTH_CRP"/>
    <property type="match status" value="1"/>
</dbReference>
<dbReference type="InterPro" id="IPR036390">
    <property type="entry name" value="WH_DNA-bd_sf"/>
</dbReference>
<evidence type="ECO:0000256" key="2">
    <source>
        <dbReference type="ARBA" id="ARBA00023125"/>
    </source>
</evidence>
<dbReference type="AlphaFoldDB" id="A0AAU9ETC8"/>
<sequence length="228" mass="25135">MCQKLAGDGMELSPVCLGSLWVFANLTPPEMEALTQAAQRRRYAKGETIFAQGEAARRMFLIKAGRVKLCKVTLEGNELILDIRGGGDFLGEGMLTVEEEFPLSAVCLEETLTCGFTREGFENLVLEHPNIGLQVIRNLSARIDSLTQRVGSMSATHLEERLHQVLWQVAREHGRPAKEGRELAMPFTHEELSFLVGAHRVSITRAMKALREAGAVVQRGKNLVVAPA</sequence>
<name>A0AAU9ETC8_9BACT</name>
<dbReference type="InterPro" id="IPR012318">
    <property type="entry name" value="HTH_CRP"/>
</dbReference>
<gene>
    <name evidence="6" type="ORF">FAK_40870</name>
</gene>
<keyword evidence="7" id="KW-1185">Reference proteome</keyword>
<accession>A0AAU9ETC8</accession>
<dbReference type="GO" id="GO:0005829">
    <property type="term" value="C:cytosol"/>
    <property type="evidence" value="ECO:0007669"/>
    <property type="project" value="TreeGrafter"/>
</dbReference>
<dbReference type="PANTHER" id="PTHR24567:SF74">
    <property type="entry name" value="HTH-TYPE TRANSCRIPTIONAL REGULATOR ARCR"/>
    <property type="match status" value="1"/>
</dbReference>
<feature type="domain" description="HTH crp-type" evidence="5">
    <location>
        <begin position="156"/>
        <end position="228"/>
    </location>
</feature>
<dbReference type="GO" id="GO:0003700">
    <property type="term" value="F:DNA-binding transcription factor activity"/>
    <property type="evidence" value="ECO:0007669"/>
    <property type="project" value="TreeGrafter"/>
</dbReference>
<keyword evidence="1" id="KW-0805">Transcription regulation</keyword>
<dbReference type="Pfam" id="PF13545">
    <property type="entry name" value="HTH_Crp_2"/>
    <property type="match status" value="1"/>
</dbReference>
<evidence type="ECO:0000256" key="1">
    <source>
        <dbReference type="ARBA" id="ARBA00023015"/>
    </source>
</evidence>
<dbReference type="InterPro" id="IPR036388">
    <property type="entry name" value="WH-like_DNA-bd_sf"/>
</dbReference>
<dbReference type="SUPFAM" id="SSF51206">
    <property type="entry name" value="cAMP-binding domain-like"/>
    <property type="match status" value="1"/>
</dbReference>
<evidence type="ECO:0000313" key="7">
    <source>
        <dbReference type="Proteomes" id="UP001366166"/>
    </source>
</evidence>
<dbReference type="Gene3D" id="1.10.10.10">
    <property type="entry name" value="Winged helix-like DNA-binding domain superfamily/Winged helix DNA-binding domain"/>
    <property type="match status" value="1"/>
</dbReference>
<evidence type="ECO:0000259" key="4">
    <source>
        <dbReference type="PROSITE" id="PS50042"/>
    </source>
</evidence>
<dbReference type="InterPro" id="IPR018490">
    <property type="entry name" value="cNMP-bd_dom_sf"/>
</dbReference>
<dbReference type="PROSITE" id="PS51063">
    <property type="entry name" value="HTH_CRP_2"/>
    <property type="match status" value="1"/>
</dbReference>
<dbReference type="Proteomes" id="UP001366166">
    <property type="component" value="Chromosome"/>
</dbReference>
<dbReference type="PROSITE" id="PS50042">
    <property type="entry name" value="CNMP_BINDING_3"/>
    <property type="match status" value="1"/>
</dbReference>
<dbReference type="KEGG" id="dmp:FAK_40870"/>
<dbReference type="CDD" id="cd00038">
    <property type="entry name" value="CAP_ED"/>
    <property type="match status" value="1"/>
</dbReference>
<organism evidence="6 7">
    <name type="scientific">Desulfoferula mesophila</name>
    <dbReference type="NCBI Taxonomy" id="3058419"/>
    <lineage>
        <taxon>Bacteria</taxon>
        <taxon>Pseudomonadati</taxon>
        <taxon>Thermodesulfobacteriota</taxon>
        <taxon>Desulfarculia</taxon>
        <taxon>Desulfarculales</taxon>
        <taxon>Desulfarculaceae</taxon>
        <taxon>Desulfoferula</taxon>
    </lineage>
</organism>
<dbReference type="SUPFAM" id="SSF46785">
    <property type="entry name" value="Winged helix' DNA-binding domain"/>
    <property type="match status" value="1"/>
</dbReference>
<dbReference type="Pfam" id="PF00027">
    <property type="entry name" value="cNMP_binding"/>
    <property type="match status" value="1"/>
</dbReference>
<dbReference type="GO" id="GO:0003677">
    <property type="term" value="F:DNA binding"/>
    <property type="evidence" value="ECO:0007669"/>
    <property type="project" value="UniProtKB-KW"/>
</dbReference>
<dbReference type="PANTHER" id="PTHR24567">
    <property type="entry name" value="CRP FAMILY TRANSCRIPTIONAL REGULATORY PROTEIN"/>
    <property type="match status" value="1"/>
</dbReference>
<keyword evidence="2" id="KW-0238">DNA-binding</keyword>
<evidence type="ECO:0000313" key="6">
    <source>
        <dbReference type="EMBL" id="BEQ17021.1"/>
    </source>
</evidence>
<dbReference type="InterPro" id="IPR000595">
    <property type="entry name" value="cNMP-bd_dom"/>
</dbReference>
<reference evidence="7" key="1">
    <citation type="journal article" date="2023" name="Arch. Microbiol.">
        <title>Desulfoferula mesophilus gen. nov. sp. nov., a mesophilic sulfate-reducing bacterium isolated from a brackish lake sediment.</title>
        <authorList>
            <person name="Watanabe T."/>
            <person name="Yabe T."/>
            <person name="Tsuji J.M."/>
            <person name="Fukui M."/>
        </authorList>
    </citation>
    <scope>NUCLEOTIDE SEQUENCE [LARGE SCALE GENOMIC DNA]</scope>
    <source>
        <strain evidence="7">12FAK</strain>
    </source>
</reference>
<keyword evidence="3" id="KW-0804">Transcription</keyword>
<evidence type="ECO:0000259" key="5">
    <source>
        <dbReference type="PROSITE" id="PS51063"/>
    </source>
</evidence>
<feature type="domain" description="Cyclic nucleotide-binding" evidence="4">
    <location>
        <begin position="22"/>
        <end position="142"/>
    </location>
</feature>
<proteinExistence type="predicted"/>
<protein>
    <submittedName>
        <fullName evidence="6">Crp/Fnr family transcriptional regulator</fullName>
    </submittedName>
</protein>
<dbReference type="EMBL" id="AP028679">
    <property type="protein sequence ID" value="BEQ17021.1"/>
    <property type="molecule type" value="Genomic_DNA"/>
</dbReference>
<dbReference type="InterPro" id="IPR050397">
    <property type="entry name" value="Env_Response_Regulators"/>
</dbReference>